<comment type="caution">
    <text evidence="1">The sequence shown here is derived from an EMBL/GenBank/DDBJ whole genome shotgun (WGS) entry which is preliminary data.</text>
</comment>
<proteinExistence type="predicted"/>
<reference evidence="1" key="2">
    <citation type="submission" date="2023-06" db="EMBL/GenBank/DDBJ databases">
        <authorList>
            <consortium name="Lawrence Berkeley National Laboratory"/>
            <person name="Mondo S.J."/>
            <person name="Hensen N."/>
            <person name="Bonometti L."/>
            <person name="Westerberg I."/>
            <person name="Brannstrom I.O."/>
            <person name="Guillou S."/>
            <person name="Cros-Aarteil S."/>
            <person name="Calhoun S."/>
            <person name="Haridas S."/>
            <person name="Kuo A."/>
            <person name="Pangilinan J."/>
            <person name="Riley R."/>
            <person name="Labutti K."/>
            <person name="Andreopoulos B."/>
            <person name="Lipzen A."/>
            <person name="Chen C."/>
            <person name="Yanf M."/>
            <person name="Daum C."/>
            <person name="Ng V."/>
            <person name="Clum A."/>
            <person name="Steindorff A."/>
            <person name="Ohm R."/>
            <person name="Martin F."/>
            <person name="Silar P."/>
            <person name="Natvig D."/>
            <person name="Lalanne C."/>
            <person name="Gautier V."/>
            <person name="Ament-Velasquez S.L."/>
            <person name="Kruys A."/>
            <person name="Hutchinson M.I."/>
            <person name="Powell A.J."/>
            <person name="Barry K."/>
            <person name="Miller A.N."/>
            <person name="Grigoriev I.V."/>
            <person name="Debuchy R."/>
            <person name="Gladieux P."/>
            <person name="Thoren M.H."/>
            <person name="Johannesson H."/>
        </authorList>
    </citation>
    <scope>NUCLEOTIDE SEQUENCE</scope>
    <source>
        <strain evidence="1">CBS 626.80</strain>
    </source>
</reference>
<evidence type="ECO:0000313" key="1">
    <source>
        <dbReference type="EMBL" id="KAK3948101.1"/>
    </source>
</evidence>
<protein>
    <submittedName>
        <fullName evidence="1">Uncharacterized protein</fullName>
    </submittedName>
</protein>
<gene>
    <name evidence="1" type="ORF">QBC32DRAFT_382175</name>
</gene>
<evidence type="ECO:0000313" key="2">
    <source>
        <dbReference type="Proteomes" id="UP001303222"/>
    </source>
</evidence>
<dbReference type="AlphaFoldDB" id="A0AAN6NNF2"/>
<dbReference type="Proteomes" id="UP001303222">
    <property type="component" value="Unassembled WGS sequence"/>
</dbReference>
<organism evidence="1 2">
    <name type="scientific">Pseudoneurospora amorphoporcata</name>
    <dbReference type="NCBI Taxonomy" id="241081"/>
    <lineage>
        <taxon>Eukaryota</taxon>
        <taxon>Fungi</taxon>
        <taxon>Dikarya</taxon>
        <taxon>Ascomycota</taxon>
        <taxon>Pezizomycotina</taxon>
        <taxon>Sordariomycetes</taxon>
        <taxon>Sordariomycetidae</taxon>
        <taxon>Sordariales</taxon>
        <taxon>Sordariaceae</taxon>
        <taxon>Pseudoneurospora</taxon>
    </lineage>
</organism>
<sequence>MFTPALKYLVQVVLTGTFLISLLNPSAFVLAAPSPSPAVDPASTISRANVPLSPEDALAEYTAHGPMNRREAREAEGLNLTVASKDGPPKWTGGNNEVIHFFNCQKRPNWGHGTDSLIVICEDDKNCRDLNYLPPDDSLCLMDRFEDDGIFHIWEGGPQGCMFVNYNNELSWNITKDAQKQADYTTVGFLTSDTYVYQGYKDDKHKGLAVPFHDCQSMYYFTLRKDLQLVHGG</sequence>
<name>A0AAN6NNF2_9PEZI</name>
<accession>A0AAN6NNF2</accession>
<reference evidence="1" key="1">
    <citation type="journal article" date="2023" name="Mol. Phylogenet. Evol.">
        <title>Genome-scale phylogeny and comparative genomics of the fungal order Sordariales.</title>
        <authorList>
            <person name="Hensen N."/>
            <person name="Bonometti L."/>
            <person name="Westerberg I."/>
            <person name="Brannstrom I.O."/>
            <person name="Guillou S."/>
            <person name="Cros-Aarteil S."/>
            <person name="Calhoun S."/>
            <person name="Haridas S."/>
            <person name="Kuo A."/>
            <person name="Mondo S."/>
            <person name="Pangilinan J."/>
            <person name="Riley R."/>
            <person name="LaButti K."/>
            <person name="Andreopoulos B."/>
            <person name="Lipzen A."/>
            <person name="Chen C."/>
            <person name="Yan M."/>
            <person name="Daum C."/>
            <person name="Ng V."/>
            <person name="Clum A."/>
            <person name="Steindorff A."/>
            <person name="Ohm R.A."/>
            <person name="Martin F."/>
            <person name="Silar P."/>
            <person name="Natvig D.O."/>
            <person name="Lalanne C."/>
            <person name="Gautier V."/>
            <person name="Ament-Velasquez S.L."/>
            <person name="Kruys A."/>
            <person name="Hutchinson M.I."/>
            <person name="Powell A.J."/>
            <person name="Barry K."/>
            <person name="Miller A.N."/>
            <person name="Grigoriev I.V."/>
            <person name="Debuchy R."/>
            <person name="Gladieux P."/>
            <person name="Hiltunen Thoren M."/>
            <person name="Johannesson H."/>
        </authorList>
    </citation>
    <scope>NUCLEOTIDE SEQUENCE</scope>
    <source>
        <strain evidence="1">CBS 626.80</strain>
    </source>
</reference>
<keyword evidence="2" id="KW-1185">Reference proteome</keyword>
<dbReference type="EMBL" id="MU859285">
    <property type="protein sequence ID" value="KAK3948101.1"/>
    <property type="molecule type" value="Genomic_DNA"/>
</dbReference>